<dbReference type="AlphaFoldDB" id="A0A0L1JMV2"/>
<evidence type="ECO:0000313" key="2">
    <source>
        <dbReference type="Proteomes" id="UP000036938"/>
    </source>
</evidence>
<comment type="caution">
    <text evidence="1">The sequence shown here is derived from an EMBL/GenBank/DDBJ whole genome shotgun (WGS) entry which is preliminary data.</text>
</comment>
<dbReference type="STRING" id="1317121.ATO11_14325"/>
<protein>
    <submittedName>
        <fullName evidence="1">Uncharacterized protein</fullName>
    </submittedName>
</protein>
<keyword evidence="2" id="KW-1185">Reference proteome</keyword>
<dbReference type="EMBL" id="AQQZ01000006">
    <property type="protein sequence ID" value="KNG93085.1"/>
    <property type="molecule type" value="Genomic_DNA"/>
</dbReference>
<accession>A0A0L1JMV2</accession>
<evidence type="ECO:0000313" key="1">
    <source>
        <dbReference type="EMBL" id="KNG93085.1"/>
    </source>
</evidence>
<reference evidence="1 2" key="1">
    <citation type="journal article" date="2015" name="Int. J. Syst. Evol. Microbiol.">
        <title>Aestuariivita atlantica sp. nov., isolated from deep sea sediment of the Atlantic Ocean.</title>
        <authorList>
            <person name="Li G."/>
            <person name="Lai Q."/>
            <person name="Du Y."/>
            <person name="Liu X."/>
            <person name="Sun F."/>
            <person name="Shao Z."/>
        </authorList>
    </citation>
    <scope>NUCLEOTIDE SEQUENCE [LARGE SCALE GENOMIC DNA]</scope>
    <source>
        <strain evidence="1 2">22II-S11-z3</strain>
    </source>
</reference>
<organism evidence="1 2">
    <name type="scientific">Pseudaestuariivita atlantica</name>
    <dbReference type="NCBI Taxonomy" id="1317121"/>
    <lineage>
        <taxon>Bacteria</taxon>
        <taxon>Pseudomonadati</taxon>
        <taxon>Pseudomonadota</taxon>
        <taxon>Alphaproteobacteria</taxon>
        <taxon>Rhodobacterales</taxon>
        <taxon>Paracoccaceae</taxon>
        <taxon>Pseudaestuariivita</taxon>
    </lineage>
</organism>
<name>A0A0L1JMV2_9RHOB</name>
<dbReference type="Proteomes" id="UP000036938">
    <property type="component" value="Unassembled WGS sequence"/>
</dbReference>
<proteinExistence type="predicted"/>
<gene>
    <name evidence="1" type="ORF">ATO11_14325</name>
</gene>
<sequence length="263" mass="30002">MLFPPIERAIFLSKRVSILCLVQGMSEDKMPGDTSEPAQRCGRTAKLCHFDGFDMEWSYFTASGRAAASCPTCGVRSRTWDRPEQARRKKLPYDFNDTYDGKVILSERARAYFMAHWPDQMDFRQIFENAWEAEPRRVLTVENPDEVVEYSSQYGSGDGNPCPDCGLCYCQTFKGNLYRFGNAELIAEDGVFRTDISFGHAFRSPLWLAGEKAAMAISVLFREVWLRPFEHQGDGSWEFRLDDPFRADAATGAVEPDYPDFLD</sequence>